<evidence type="ECO:0000313" key="11">
    <source>
        <dbReference type="Proteomes" id="UP000567922"/>
    </source>
</evidence>
<evidence type="ECO:0000256" key="7">
    <source>
        <dbReference type="ARBA" id="ARBA00023303"/>
    </source>
</evidence>
<proteinExistence type="predicted"/>
<protein>
    <submittedName>
        <fullName evidence="10">Voltage-gated potassium channel</fullName>
    </submittedName>
</protein>
<dbReference type="InterPro" id="IPR028325">
    <property type="entry name" value="VG_K_chnl"/>
</dbReference>
<dbReference type="GO" id="GO:0008076">
    <property type="term" value="C:voltage-gated potassium channel complex"/>
    <property type="evidence" value="ECO:0007669"/>
    <property type="project" value="InterPro"/>
</dbReference>
<feature type="transmembrane region" description="Helical" evidence="8">
    <location>
        <begin position="116"/>
        <end position="135"/>
    </location>
</feature>
<organism evidence="10 11">
    <name type="scientific">Hoyosella altamirensis</name>
    <dbReference type="NCBI Taxonomy" id="616997"/>
    <lineage>
        <taxon>Bacteria</taxon>
        <taxon>Bacillati</taxon>
        <taxon>Actinomycetota</taxon>
        <taxon>Actinomycetes</taxon>
        <taxon>Mycobacteriales</taxon>
        <taxon>Hoyosellaceae</taxon>
        <taxon>Hoyosella</taxon>
    </lineage>
</organism>
<dbReference type="RefSeq" id="WP_064441516.1">
    <property type="nucleotide sequence ID" value="NZ_BDDI01000014.1"/>
</dbReference>
<feature type="transmembrane region" description="Helical" evidence="8">
    <location>
        <begin position="17"/>
        <end position="37"/>
    </location>
</feature>
<evidence type="ECO:0000256" key="5">
    <source>
        <dbReference type="ARBA" id="ARBA00023065"/>
    </source>
</evidence>
<keyword evidence="7 10" id="KW-0407">Ion channel</keyword>
<feature type="domain" description="Potassium channel" evidence="9">
    <location>
        <begin position="126"/>
        <end position="203"/>
    </location>
</feature>
<evidence type="ECO:0000256" key="8">
    <source>
        <dbReference type="SAM" id="Phobius"/>
    </source>
</evidence>
<evidence type="ECO:0000256" key="1">
    <source>
        <dbReference type="ARBA" id="ARBA00004141"/>
    </source>
</evidence>
<dbReference type="Gene3D" id="1.20.120.350">
    <property type="entry name" value="Voltage-gated potassium channels. Chain C"/>
    <property type="match status" value="1"/>
</dbReference>
<gene>
    <name evidence="10" type="ORF">FHU29_003192</name>
</gene>
<dbReference type="PANTHER" id="PTHR11537">
    <property type="entry name" value="VOLTAGE-GATED POTASSIUM CHANNEL"/>
    <property type="match status" value="1"/>
</dbReference>
<evidence type="ECO:0000256" key="2">
    <source>
        <dbReference type="ARBA" id="ARBA00022448"/>
    </source>
</evidence>
<dbReference type="Pfam" id="PF07885">
    <property type="entry name" value="Ion_trans_2"/>
    <property type="match status" value="1"/>
</dbReference>
<dbReference type="AlphaFoldDB" id="A0A839RRZ8"/>
<dbReference type="OrthoDB" id="9799090at2"/>
<keyword evidence="5" id="KW-0406">Ion transport</keyword>
<keyword evidence="3 8" id="KW-0812">Transmembrane</keyword>
<dbReference type="Gene3D" id="1.10.287.70">
    <property type="match status" value="1"/>
</dbReference>
<dbReference type="EMBL" id="JACHWS010000003">
    <property type="protein sequence ID" value="MBB3038723.1"/>
    <property type="molecule type" value="Genomic_DNA"/>
</dbReference>
<evidence type="ECO:0000259" key="9">
    <source>
        <dbReference type="Pfam" id="PF07885"/>
    </source>
</evidence>
<dbReference type="InterPro" id="IPR013099">
    <property type="entry name" value="K_chnl_dom"/>
</dbReference>
<dbReference type="GO" id="GO:0001508">
    <property type="term" value="P:action potential"/>
    <property type="evidence" value="ECO:0007669"/>
    <property type="project" value="TreeGrafter"/>
</dbReference>
<dbReference type="SUPFAM" id="SSF81324">
    <property type="entry name" value="Voltage-gated potassium channels"/>
    <property type="match status" value="1"/>
</dbReference>
<keyword evidence="6 8" id="KW-0472">Membrane</keyword>
<dbReference type="PANTHER" id="PTHR11537:SF254">
    <property type="entry name" value="POTASSIUM VOLTAGE-GATED CHANNEL PROTEIN SHAB"/>
    <property type="match status" value="1"/>
</dbReference>
<comment type="caution">
    <text evidence="10">The sequence shown here is derived from an EMBL/GenBank/DDBJ whole genome shotgun (WGS) entry which is preliminary data.</text>
</comment>
<name>A0A839RRZ8_9ACTN</name>
<feature type="transmembrane region" description="Helical" evidence="8">
    <location>
        <begin position="147"/>
        <end position="166"/>
    </location>
</feature>
<dbReference type="Proteomes" id="UP000567922">
    <property type="component" value="Unassembled WGS sequence"/>
</dbReference>
<keyword evidence="2" id="KW-0813">Transport</keyword>
<evidence type="ECO:0000256" key="6">
    <source>
        <dbReference type="ARBA" id="ARBA00023136"/>
    </source>
</evidence>
<evidence type="ECO:0000256" key="4">
    <source>
        <dbReference type="ARBA" id="ARBA00022989"/>
    </source>
</evidence>
<sequence>MSPRPAEAQKRIRASEWPLIAAAFLYIAAYSVFVLMPDSALRGAAEVAMIAIWVLFAADYLIRLSAAKQRRRWFARNLPDLAIVALPMLRPLRLLRLIVIFHRLQISVGKTLHGRLAAYAAASAALLIYIASLAVLDAERGAEGAEITTYGDAIWWSIVTVTTVGYGDTVPVTGAGRVIAVLLMLGGIGLIGVITGLLASAIVKRVSEGDGTDENASRAQVEHVDQRIGALEQRISELTGLLAARRTSPGGTGNTEA</sequence>
<reference evidence="10 11" key="1">
    <citation type="submission" date="2020-08" db="EMBL/GenBank/DDBJ databases">
        <title>Sequencing the genomes of 1000 actinobacteria strains.</title>
        <authorList>
            <person name="Klenk H.-P."/>
        </authorList>
    </citation>
    <scope>NUCLEOTIDE SEQUENCE [LARGE SCALE GENOMIC DNA]</scope>
    <source>
        <strain evidence="10 11">DSM 45258</strain>
    </source>
</reference>
<dbReference type="Gene3D" id="1.20.5.110">
    <property type="match status" value="1"/>
</dbReference>
<evidence type="ECO:0000256" key="3">
    <source>
        <dbReference type="ARBA" id="ARBA00022692"/>
    </source>
</evidence>
<evidence type="ECO:0000313" key="10">
    <source>
        <dbReference type="EMBL" id="MBB3038723.1"/>
    </source>
</evidence>
<accession>A0A839RRZ8</accession>
<comment type="subcellular location">
    <subcellularLocation>
        <location evidence="1">Membrane</location>
        <topology evidence="1">Multi-pass membrane protein</topology>
    </subcellularLocation>
</comment>
<dbReference type="GO" id="GO:0005249">
    <property type="term" value="F:voltage-gated potassium channel activity"/>
    <property type="evidence" value="ECO:0007669"/>
    <property type="project" value="InterPro"/>
</dbReference>
<keyword evidence="4 8" id="KW-1133">Transmembrane helix</keyword>
<feature type="transmembrane region" description="Helical" evidence="8">
    <location>
        <begin position="43"/>
        <end position="62"/>
    </location>
</feature>
<keyword evidence="11" id="KW-1185">Reference proteome</keyword>
<feature type="transmembrane region" description="Helical" evidence="8">
    <location>
        <begin position="178"/>
        <end position="199"/>
    </location>
</feature>
<dbReference type="InterPro" id="IPR027359">
    <property type="entry name" value="Volt_channel_dom_sf"/>
</dbReference>